<dbReference type="Proteomes" id="UP001054837">
    <property type="component" value="Unassembled WGS sequence"/>
</dbReference>
<accession>A0AAV4MR56</accession>
<proteinExistence type="predicted"/>
<reference evidence="1 2" key="1">
    <citation type="submission" date="2021-06" db="EMBL/GenBank/DDBJ databases">
        <title>Caerostris darwini draft genome.</title>
        <authorList>
            <person name="Kono N."/>
            <person name="Arakawa K."/>
        </authorList>
    </citation>
    <scope>NUCLEOTIDE SEQUENCE [LARGE SCALE GENOMIC DNA]</scope>
</reference>
<keyword evidence="2" id="KW-1185">Reference proteome</keyword>
<dbReference type="EMBL" id="BPLQ01000744">
    <property type="protein sequence ID" value="GIX74374.1"/>
    <property type="molecule type" value="Genomic_DNA"/>
</dbReference>
<comment type="caution">
    <text evidence="1">The sequence shown here is derived from an EMBL/GenBank/DDBJ whole genome shotgun (WGS) entry which is preliminary data.</text>
</comment>
<gene>
    <name evidence="1" type="ORF">CDAR_482951</name>
</gene>
<evidence type="ECO:0000313" key="1">
    <source>
        <dbReference type="EMBL" id="GIX74374.1"/>
    </source>
</evidence>
<evidence type="ECO:0000313" key="2">
    <source>
        <dbReference type="Proteomes" id="UP001054837"/>
    </source>
</evidence>
<sequence length="89" mass="9641">MNNPLMSILIACWTLGKIPPPPLKPCILPKSICFNFLPIKIACPLCGWRNEKTLESTQCAGLSDKGELAGLPEKSNGGIWSANPIFAFL</sequence>
<protein>
    <submittedName>
        <fullName evidence="1">Uncharacterized protein</fullName>
    </submittedName>
</protein>
<organism evidence="1 2">
    <name type="scientific">Caerostris darwini</name>
    <dbReference type="NCBI Taxonomy" id="1538125"/>
    <lineage>
        <taxon>Eukaryota</taxon>
        <taxon>Metazoa</taxon>
        <taxon>Ecdysozoa</taxon>
        <taxon>Arthropoda</taxon>
        <taxon>Chelicerata</taxon>
        <taxon>Arachnida</taxon>
        <taxon>Araneae</taxon>
        <taxon>Araneomorphae</taxon>
        <taxon>Entelegynae</taxon>
        <taxon>Araneoidea</taxon>
        <taxon>Araneidae</taxon>
        <taxon>Caerostris</taxon>
    </lineage>
</organism>
<dbReference type="AlphaFoldDB" id="A0AAV4MR56"/>
<name>A0AAV4MR56_9ARAC</name>